<dbReference type="Proteomes" id="UP000516437">
    <property type="component" value="Chromosome 8"/>
</dbReference>
<evidence type="ECO:0000313" key="15">
    <source>
        <dbReference type="EMBL" id="KAB1202422.1"/>
    </source>
</evidence>
<dbReference type="GO" id="GO:0003677">
    <property type="term" value="F:DNA binding"/>
    <property type="evidence" value="ECO:0007669"/>
    <property type="project" value="UniProtKB-KW"/>
</dbReference>
<evidence type="ECO:0000256" key="12">
    <source>
        <dbReference type="RuleBase" id="RU003796"/>
    </source>
</evidence>
<dbReference type="Pfam" id="PF02319">
    <property type="entry name" value="WHD_E2F_TDP"/>
    <property type="match status" value="2"/>
</dbReference>
<evidence type="ECO:0000256" key="1">
    <source>
        <dbReference type="ARBA" id="ARBA00004123"/>
    </source>
</evidence>
<evidence type="ECO:0000256" key="13">
    <source>
        <dbReference type="SAM" id="MobiDB-lite"/>
    </source>
</evidence>
<dbReference type="InterPro" id="IPR003316">
    <property type="entry name" value="E2F_WHTH_DNA-bd_dom"/>
</dbReference>
<feature type="repeat" description="PPR" evidence="11">
    <location>
        <begin position="241"/>
        <end position="275"/>
    </location>
</feature>
<evidence type="ECO:0000256" key="2">
    <source>
        <dbReference type="ARBA" id="ARBA00007626"/>
    </source>
</evidence>
<feature type="region of interest" description="Disordered" evidence="13">
    <location>
        <begin position="500"/>
        <end position="551"/>
    </location>
</feature>
<dbReference type="PANTHER" id="PTHR47939:SF5">
    <property type="entry name" value="PENTACOTRIPEPTIDE-REPEAT REGION OF PRORP DOMAIN-CONTAINING PROTEIN"/>
    <property type="match status" value="1"/>
</dbReference>
<feature type="repeat" description="PPR" evidence="11">
    <location>
        <begin position="172"/>
        <end position="202"/>
    </location>
</feature>
<feature type="compositionally biased region" description="Polar residues" evidence="13">
    <location>
        <begin position="500"/>
        <end position="514"/>
    </location>
</feature>
<keyword evidence="16" id="KW-1185">Reference proteome</keyword>
<comment type="similarity">
    <text evidence="3 12">Belongs to the E2F/DP family.</text>
</comment>
<comment type="caution">
    <text evidence="15">The sequence shown here is derived from an EMBL/GenBank/DDBJ whole genome shotgun (WGS) entry which is preliminary data.</text>
</comment>
<comment type="subcellular location">
    <subcellularLocation>
        <location evidence="1 12">Nucleus</location>
    </subcellularLocation>
</comment>
<evidence type="ECO:0000256" key="5">
    <source>
        <dbReference type="ARBA" id="ARBA00022737"/>
    </source>
</evidence>
<dbReference type="InterPro" id="IPR050667">
    <property type="entry name" value="PPR-containing_protein"/>
</dbReference>
<dbReference type="GO" id="GO:0006355">
    <property type="term" value="P:regulation of DNA-templated transcription"/>
    <property type="evidence" value="ECO:0007669"/>
    <property type="project" value="InterPro"/>
</dbReference>
<dbReference type="SUPFAM" id="SSF46785">
    <property type="entry name" value="Winged helix' DNA-binding domain"/>
    <property type="match status" value="2"/>
</dbReference>
<feature type="repeat" description="PPR" evidence="11">
    <location>
        <begin position="137"/>
        <end position="171"/>
    </location>
</feature>
<feature type="repeat" description="PPR" evidence="11">
    <location>
        <begin position="346"/>
        <end position="376"/>
    </location>
</feature>
<keyword evidence="6 12" id="KW-0805">Transcription regulation</keyword>
<dbReference type="Gene3D" id="1.25.40.10">
    <property type="entry name" value="Tetratricopeptide repeat domain"/>
    <property type="match status" value="3"/>
</dbReference>
<evidence type="ECO:0000313" key="16">
    <source>
        <dbReference type="Proteomes" id="UP000516437"/>
    </source>
</evidence>
<accession>A0A6A1UQ37</accession>
<organism evidence="15 16">
    <name type="scientific">Morella rubra</name>
    <name type="common">Chinese bayberry</name>
    <dbReference type="NCBI Taxonomy" id="262757"/>
    <lineage>
        <taxon>Eukaryota</taxon>
        <taxon>Viridiplantae</taxon>
        <taxon>Streptophyta</taxon>
        <taxon>Embryophyta</taxon>
        <taxon>Tracheophyta</taxon>
        <taxon>Spermatophyta</taxon>
        <taxon>Magnoliopsida</taxon>
        <taxon>eudicotyledons</taxon>
        <taxon>Gunneridae</taxon>
        <taxon>Pentapetalae</taxon>
        <taxon>rosids</taxon>
        <taxon>fabids</taxon>
        <taxon>Fagales</taxon>
        <taxon>Myricaceae</taxon>
        <taxon>Morella</taxon>
    </lineage>
</organism>
<keyword evidence="5" id="KW-0677">Repeat</keyword>
<dbReference type="GO" id="GO:0005634">
    <property type="term" value="C:nucleus"/>
    <property type="evidence" value="ECO:0007669"/>
    <property type="project" value="UniProtKB-SubCell"/>
</dbReference>
<evidence type="ECO:0000256" key="9">
    <source>
        <dbReference type="ARBA" id="ARBA00023242"/>
    </source>
</evidence>
<evidence type="ECO:0000256" key="4">
    <source>
        <dbReference type="ARBA" id="ARBA00022491"/>
    </source>
</evidence>
<dbReference type="InterPro" id="IPR036388">
    <property type="entry name" value="WH-like_DNA-bd_sf"/>
</dbReference>
<feature type="repeat" description="PPR" evidence="11">
    <location>
        <begin position="417"/>
        <end position="454"/>
    </location>
</feature>
<feature type="region of interest" description="Disordered" evidence="13">
    <location>
        <begin position="642"/>
        <end position="671"/>
    </location>
</feature>
<protein>
    <recommendedName>
        <fullName evidence="14">E2F/DP family winged-helix DNA-binding domain-containing protein</fullName>
    </recommendedName>
</protein>
<keyword evidence="7 12" id="KW-0238">DNA-binding</keyword>
<dbReference type="SUPFAM" id="SSF81901">
    <property type="entry name" value="HCP-like"/>
    <property type="match status" value="1"/>
</dbReference>
<keyword evidence="9 12" id="KW-0539">Nucleus</keyword>
<dbReference type="Gene3D" id="1.10.10.10">
    <property type="entry name" value="Winged helix-like DNA-binding domain superfamily/Winged helix DNA-binding domain"/>
    <property type="match status" value="3"/>
</dbReference>
<evidence type="ECO:0000256" key="3">
    <source>
        <dbReference type="ARBA" id="ARBA00010940"/>
    </source>
</evidence>
<proteinExistence type="inferred from homology"/>
<dbReference type="PROSITE" id="PS51375">
    <property type="entry name" value="PPR"/>
    <property type="match status" value="9"/>
</dbReference>
<keyword evidence="4" id="KW-0678">Repressor</keyword>
<sequence>MFTLLHRRNSPALSFFQINPPKPPYILPVHFLTTSTPPPQDASLAKVILSSDPRTLTQTLEDPTILWTSDLVDRVLKRLWNHGPKALHFFKILDHHRAFAHSSSSFDLAIDIGARMRDYKAVWTLVARMRARRLGPGPKTFAIIAERYAAAGKPDRAVKLFLSMHEHGCFQDLNSFNTILDVLCKSKRVEMAYNLFKVLKGRFKADTVSYNIIANGWCLIKRTPKALEVLKEMVERGLEPSLTTYNTMLKGYFRAGQIKEAWEFFLQMKKRKCGLDVVTYTTVVHGFGCAGEIKRARRVFDEMVAEGVLPSVSTYNALIQVLCKKDSVENAILVFEEMVRKGYVPNYTTYNVVIRGLCHAGQMDRALRFMERMKDDDECEPNVQTYNIVIRYFCDAGEIEKGLDVFQKMASGDGLPNLDTYNILISAMFVRKKSGDLLVAGKLLIEMVDRGFLPRKFTFERVLNGLLLTVEMDGHGILKKKHNLGRLPLALSKSQGGQLFGQRSISRPAQQATGYNKRRLTRSADSAPTSMASHSSSALPGDPSSRHHNYSRKQKSLGLLCSNFLDLYDRDDVRSFGLDDAAQRLGVERRRIYDIVNVLESVGVLARKAKNQYNWKGFAAIPKALEELKEEGLNINTFDSNDYAKVSDDDDEDERYSNPSTGSQNDKSNPSAIVKALTKDNRREKSLALLTQNFVKLFVCSNVELISLDDAARLLLGDGHDSSMRSTNFTHTPETRKPAFRWLGCRGNADNGAASNDSRKRMFGNDVTNISFKRNKVDASFDGNLSGDLKVQKELKHERLVDGVDRSNSNLESKQICKTYQFGPFAPTSMSKVGPPENNGAKRVHEWESLASTYRPEYQNEALKDLFSHYVEAWKTWFQMTIKRYSNPSSESQNDKSNPSTIVKALTKDNRRLYDIANVLSSMKLIEKTHTTQTRKPAFRWLGWRGNADNGAASNDSKKRMFGNDATNISYFPIHELPLHRYRWTNFGHTGSCKRSEFVPFARKSYQFRPFAPTSMSKVVPPENNGAKRVPELESLASTYRPQYYFILYCSSVKHLFWAQIDCI</sequence>
<evidence type="ECO:0000256" key="7">
    <source>
        <dbReference type="ARBA" id="ARBA00023125"/>
    </source>
</evidence>
<dbReference type="OrthoDB" id="185373at2759"/>
<feature type="domain" description="E2F/DP family winged-helix DNA-binding" evidence="14">
    <location>
        <begin position="858"/>
        <end position="943"/>
    </location>
</feature>
<feature type="compositionally biased region" description="Low complexity" evidence="13">
    <location>
        <begin position="526"/>
        <end position="538"/>
    </location>
</feature>
<feature type="repeat" description="PPR" evidence="11">
    <location>
        <begin position="311"/>
        <end position="345"/>
    </location>
</feature>
<dbReference type="GO" id="GO:0005667">
    <property type="term" value="C:transcription regulator complex"/>
    <property type="evidence" value="ECO:0007669"/>
    <property type="project" value="InterPro"/>
</dbReference>
<dbReference type="Pfam" id="PF01535">
    <property type="entry name" value="PPR"/>
    <property type="match status" value="3"/>
</dbReference>
<dbReference type="InterPro" id="IPR002885">
    <property type="entry name" value="PPR_rpt"/>
</dbReference>
<gene>
    <name evidence="15" type="ORF">CJ030_MR8G019494</name>
</gene>
<feature type="repeat" description="PPR" evidence="11">
    <location>
        <begin position="276"/>
        <end position="310"/>
    </location>
</feature>
<dbReference type="InterPro" id="IPR011990">
    <property type="entry name" value="TPR-like_helical_dom_sf"/>
</dbReference>
<reference evidence="15 16" key="1">
    <citation type="journal article" date="2019" name="Plant Biotechnol. J.">
        <title>The red bayberry genome and genetic basis of sex determination.</title>
        <authorList>
            <person name="Jia H.M."/>
            <person name="Jia H.J."/>
            <person name="Cai Q.L."/>
            <person name="Wang Y."/>
            <person name="Zhao H.B."/>
            <person name="Yang W.F."/>
            <person name="Wang G.Y."/>
            <person name="Li Y.H."/>
            <person name="Zhan D.L."/>
            <person name="Shen Y.T."/>
            <person name="Niu Q.F."/>
            <person name="Chang L."/>
            <person name="Qiu J."/>
            <person name="Zhao L."/>
            <person name="Xie H.B."/>
            <person name="Fu W.Y."/>
            <person name="Jin J."/>
            <person name="Li X.W."/>
            <person name="Jiao Y."/>
            <person name="Zhou C.C."/>
            <person name="Tu T."/>
            <person name="Chai C.Y."/>
            <person name="Gao J.L."/>
            <person name="Fan L.J."/>
            <person name="van de Weg E."/>
            <person name="Wang J.Y."/>
            <person name="Gao Z.S."/>
        </authorList>
    </citation>
    <scope>NUCLEOTIDE SEQUENCE [LARGE SCALE GENOMIC DNA]</scope>
    <source>
        <tissue evidence="15">Leaves</tissue>
    </source>
</reference>
<evidence type="ECO:0000259" key="14">
    <source>
        <dbReference type="SMART" id="SM01372"/>
    </source>
</evidence>
<keyword evidence="10" id="KW-0131">Cell cycle</keyword>
<dbReference type="NCBIfam" id="TIGR00756">
    <property type="entry name" value="PPR"/>
    <property type="match status" value="7"/>
</dbReference>
<dbReference type="AlphaFoldDB" id="A0A6A1UQ37"/>
<evidence type="ECO:0000256" key="10">
    <source>
        <dbReference type="ARBA" id="ARBA00023306"/>
    </source>
</evidence>
<feature type="repeat" description="PPR" evidence="11">
    <location>
        <begin position="206"/>
        <end position="240"/>
    </location>
</feature>
<dbReference type="FunFam" id="1.10.10.10:FF:000073">
    <property type="entry name" value="E2F transcription factor 8"/>
    <property type="match status" value="1"/>
</dbReference>
<dbReference type="PANTHER" id="PTHR47939">
    <property type="entry name" value="MEMBRANE-ASSOCIATED SALT-INDUCIBLE PROTEIN-LIKE"/>
    <property type="match status" value="1"/>
</dbReference>
<dbReference type="Pfam" id="PF13041">
    <property type="entry name" value="PPR_2"/>
    <property type="match status" value="3"/>
</dbReference>
<feature type="domain" description="E2F/DP family winged-helix DNA-binding" evidence="14">
    <location>
        <begin position="682"/>
        <end position="744"/>
    </location>
</feature>
<evidence type="ECO:0000256" key="8">
    <source>
        <dbReference type="ARBA" id="ARBA00023163"/>
    </source>
</evidence>
<dbReference type="EMBL" id="RXIC02000026">
    <property type="protein sequence ID" value="KAB1202422.1"/>
    <property type="molecule type" value="Genomic_DNA"/>
</dbReference>
<feature type="repeat" description="PPR" evidence="11">
    <location>
        <begin position="382"/>
        <end position="416"/>
    </location>
</feature>
<comment type="similarity">
    <text evidence="2">Belongs to the PPR family. P subfamily.</text>
</comment>
<evidence type="ECO:0000256" key="6">
    <source>
        <dbReference type="ARBA" id="ARBA00023015"/>
    </source>
</evidence>
<keyword evidence="8 12" id="KW-0804">Transcription</keyword>
<feature type="compositionally biased region" description="Polar residues" evidence="13">
    <location>
        <begin position="657"/>
        <end position="671"/>
    </location>
</feature>
<dbReference type="InterPro" id="IPR036390">
    <property type="entry name" value="WH_DNA-bd_sf"/>
</dbReference>
<feature type="domain" description="E2F/DP family winged-helix DNA-binding" evidence="14">
    <location>
        <begin position="552"/>
        <end position="617"/>
    </location>
</feature>
<dbReference type="SMART" id="SM01372">
    <property type="entry name" value="E2F_TDP"/>
    <property type="match status" value="3"/>
</dbReference>
<evidence type="ECO:0000256" key="11">
    <source>
        <dbReference type="PROSITE-ProRule" id="PRU00708"/>
    </source>
</evidence>
<name>A0A6A1UQ37_9ROSI</name>